<reference evidence="1 2" key="1">
    <citation type="submission" date="2024-01" db="EMBL/GenBank/DDBJ databases">
        <title>The genomes of 5 underutilized Papilionoideae crops provide insights into root nodulation and disease resistanc.</title>
        <authorList>
            <person name="Jiang F."/>
        </authorList>
    </citation>
    <scope>NUCLEOTIDE SEQUENCE [LARGE SCALE GENOMIC DNA]</scope>
    <source>
        <strain evidence="1">DUOXIRENSHENG_FW03</strain>
        <tissue evidence="1">Leaves</tissue>
    </source>
</reference>
<evidence type="ECO:0000313" key="2">
    <source>
        <dbReference type="Proteomes" id="UP001386955"/>
    </source>
</evidence>
<protein>
    <submittedName>
        <fullName evidence="1">Uncharacterized protein</fullName>
    </submittedName>
</protein>
<dbReference type="AlphaFoldDB" id="A0AAN9SNE3"/>
<proteinExistence type="predicted"/>
<name>A0AAN9SNE3_PSOTE</name>
<gene>
    <name evidence="1" type="ORF">VNO78_10993</name>
</gene>
<organism evidence="1 2">
    <name type="scientific">Psophocarpus tetragonolobus</name>
    <name type="common">Winged bean</name>
    <name type="synonym">Dolichos tetragonolobus</name>
    <dbReference type="NCBI Taxonomy" id="3891"/>
    <lineage>
        <taxon>Eukaryota</taxon>
        <taxon>Viridiplantae</taxon>
        <taxon>Streptophyta</taxon>
        <taxon>Embryophyta</taxon>
        <taxon>Tracheophyta</taxon>
        <taxon>Spermatophyta</taxon>
        <taxon>Magnoliopsida</taxon>
        <taxon>eudicotyledons</taxon>
        <taxon>Gunneridae</taxon>
        <taxon>Pentapetalae</taxon>
        <taxon>rosids</taxon>
        <taxon>fabids</taxon>
        <taxon>Fabales</taxon>
        <taxon>Fabaceae</taxon>
        <taxon>Papilionoideae</taxon>
        <taxon>50 kb inversion clade</taxon>
        <taxon>NPAAA clade</taxon>
        <taxon>indigoferoid/millettioid clade</taxon>
        <taxon>Phaseoleae</taxon>
        <taxon>Psophocarpus</taxon>
    </lineage>
</organism>
<comment type="caution">
    <text evidence="1">The sequence shown here is derived from an EMBL/GenBank/DDBJ whole genome shotgun (WGS) entry which is preliminary data.</text>
</comment>
<sequence length="88" mass="10227">MGKPANHNAKGSYESTTENMLLPNSHQHFAKCLKHIESVKAWKNLLPSISFPNNQDWWTLKCGYLKQEMETEVEEEAASKTEDRRYDD</sequence>
<keyword evidence="2" id="KW-1185">Reference proteome</keyword>
<dbReference type="EMBL" id="JAYMYS010000003">
    <property type="protein sequence ID" value="KAK7399801.1"/>
    <property type="molecule type" value="Genomic_DNA"/>
</dbReference>
<dbReference type="Proteomes" id="UP001386955">
    <property type="component" value="Unassembled WGS sequence"/>
</dbReference>
<evidence type="ECO:0000313" key="1">
    <source>
        <dbReference type="EMBL" id="KAK7399801.1"/>
    </source>
</evidence>
<accession>A0AAN9SNE3</accession>